<comment type="caution">
    <text evidence="2">The sequence shown here is derived from an EMBL/GenBank/DDBJ whole genome shotgun (WGS) entry which is preliminary data.</text>
</comment>
<evidence type="ECO:0000313" key="2">
    <source>
        <dbReference type="EMBL" id="KAF1084269.1"/>
    </source>
</evidence>
<proteinExistence type="predicted"/>
<dbReference type="PANTHER" id="PTHR15160">
    <property type="entry name" value="VON HIPPEL-LINDAU PROTEIN"/>
    <property type="match status" value="1"/>
</dbReference>
<dbReference type="SUPFAM" id="SSF103256">
    <property type="entry name" value="Hypothetical protein TM0160"/>
    <property type="match status" value="1"/>
</dbReference>
<dbReference type="Pfam" id="PF02577">
    <property type="entry name" value="BFN_dom"/>
    <property type="match status" value="1"/>
</dbReference>
<dbReference type="InterPro" id="IPR036104">
    <property type="entry name" value="BFN_sf"/>
</dbReference>
<sequence>MIVKVKGIAYDMSGSPIILLTDASGNRVLPIWVGLLEAHSIALAMEGVPLDRPLTHDLTLTICQTLGASITAVEISDLKDNTYFAELYLASGKDKYLIDVRPSDAIALALRAEIPINISQSLQGQMLDIQEIMDDDVKRSLEELSGESLEEYKKSLH</sequence>
<dbReference type="PANTHER" id="PTHR15160:SF1">
    <property type="entry name" value="VON HIPPEL-LINDAU DISEASE TUMOR SUPPRESSOR"/>
    <property type="match status" value="1"/>
</dbReference>
<name>A0A9D3AY04_9FIRM</name>
<dbReference type="PROSITE" id="PS51658">
    <property type="entry name" value="BFN"/>
    <property type="match status" value="1"/>
</dbReference>
<gene>
    <name evidence="2" type="ORF">SPSYN_02673</name>
</gene>
<dbReference type="EMBL" id="LSRS01000006">
    <property type="protein sequence ID" value="KAF1084269.1"/>
    <property type="molecule type" value="Genomic_DNA"/>
</dbReference>
<keyword evidence="3" id="KW-1185">Reference proteome</keyword>
<dbReference type="AlphaFoldDB" id="A0A9D3AY04"/>
<dbReference type="Gene3D" id="3.10.690.10">
    <property type="entry name" value="Bifunctional nuclease domain"/>
    <property type="match status" value="1"/>
</dbReference>
<evidence type="ECO:0000259" key="1">
    <source>
        <dbReference type="PROSITE" id="PS51658"/>
    </source>
</evidence>
<dbReference type="OrthoDB" id="9788698at2"/>
<dbReference type="RefSeq" id="WP_161822947.1">
    <property type="nucleotide sequence ID" value="NZ_LSRS01000006.1"/>
</dbReference>
<dbReference type="InterPro" id="IPR003729">
    <property type="entry name" value="Bi_nuclease_dom"/>
</dbReference>
<accession>A0A9D3AY04</accession>
<protein>
    <recommendedName>
        <fullName evidence="1">BFN domain-containing protein</fullName>
    </recommendedName>
</protein>
<organism evidence="2 3">
    <name type="scientific">Sporotomaculum syntrophicum</name>
    <dbReference type="NCBI Taxonomy" id="182264"/>
    <lineage>
        <taxon>Bacteria</taxon>
        <taxon>Bacillati</taxon>
        <taxon>Bacillota</taxon>
        <taxon>Clostridia</taxon>
        <taxon>Eubacteriales</taxon>
        <taxon>Desulfallaceae</taxon>
        <taxon>Sporotomaculum</taxon>
    </lineage>
</organism>
<dbReference type="Proteomes" id="UP000798488">
    <property type="component" value="Unassembled WGS sequence"/>
</dbReference>
<reference evidence="2" key="1">
    <citation type="submission" date="2016-02" db="EMBL/GenBank/DDBJ databases">
        <title>Draft Genome Sequence of Sporotomaculum syntrophicum Strain FB, a Syntrophic Benzoate Degrader.</title>
        <authorList>
            <person name="Nobu M.K."/>
            <person name="Narihiro T."/>
            <person name="Qiu Y.-L."/>
            <person name="Ohashi A."/>
            <person name="Liu W.-T."/>
            <person name="Yuji S."/>
        </authorList>
    </citation>
    <scope>NUCLEOTIDE SEQUENCE</scope>
    <source>
        <strain evidence="2">FB</strain>
    </source>
</reference>
<evidence type="ECO:0000313" key="3">
    <source>
        <dbReference type="Proteomes" id="UP000798488"/>
    </source>
</evidence>
<dbReference type="GO" id="GO:0004518">
    <property type="term" value="F:nuclease activity"/>
    <property type="evidence" value="ECO:0007669"/>
    <property type="project" value="InterPro"/>
</dbReference>
<feature type="domain" description="BFN" evidence="1">
    <location>
        <begin position="1"/>
        <end position="130"/>
    </location>
</feature>